<proteinExistence type="predicted"/>
<dbReference type="Pfam" id="PF12698">
    <property type="entry name" value="ABC2_membrane_3"/>
    <property type="match status" value="1"/>
</dbReference>
<dbReference type="PANTHER" id="PTHR30294">
    <property type="entry name" value="MEMBRANE COMPONENT OF ABC TRANSPORTER YHHJ-RELATED"/>
    <property type="match status" value="1"/>
</dbReference>
<evidence type="ECO:0000256" key="2">
    <source>
        <dbReference type="ARBA" id="ARBA00022475"/>
    </source>
</evidence>
<evidence type="ECO:0000259" key="7">
    <source>
        <dbReference type="Pfam" id="PF12698"/>
    </source>
</evidence>
<keyword evidence="3 6" id="KW-0812">Transmembrane</keyword>
<evidence type="ECO:0000313" key="8">
    <source>
        <dbReference type="EMBL" id="KAF1085441.1"/>
    </source>
</evidence>
<keyword evidence="9" id="KW-1185">Reference proteome</keyword>
<dbReference type="GO" id="GO:0140359">
    <property type="term" value="F:ABC-type transporter activity"/>
    <property type="evidence" value="ECO:0007669"/>
    <property type="project" value="InterPro"/>
</dbReference>
<keyword evidence="5 6" id="KW-0472">Membrane</keyword>
<protein>
    <submittedName>
        <fullName evidence="8">Inner membrane transport permease YbhR</fullName>
    </submittedName>
</protein>
<feature type="transmembrane region" description="Helical" evidence="6">
    <location>
        <begin position="300"/>
        <end position="318"/>
    </location>
</feature>
<evidence type="ECO:0000256" key="5">
    <source>
        <dbReference type="ARBA" id="ARBA00023136"/>
    </source>
</evidence>
<comment type="caution">
    <text evidence="8">The sequence shown here is derived from an EMBL/GenBank/DDBJ whole genome shotgun (WGS) entry which is preliminary data.</text>
</comment>
<keyword evidence="2" id="KW-1003">Cell membrane</keyword>
<evidence type="ECO:0000256" key="6">
    <source>
        <dbReference type="SAM" id="Phobius"/>
    </source>
</evidence>
<reference evidence="8" key="1">
    <citation type="submission" date="2016-02" db="EMBL/GenBank/DDBJ databases">
        <title>Draft Genome Sequence of Sporotomaculum syntrophicum Strain FB, a Syntrophic Benzoate Degrader.</title>
        <authorList>
            <person name="Nobu M.K."/>
            <person name="Narihiro T."/>
            <person name="Qiu Y.-L."/>
            <person name="Ohashi A."/>
            <person name="Liu W.-T."/>
            <person name="Yuji S."/>
        </authorList>
    </citation>
    <scope>NUCLEOTIDE SEQUENCE</scope>
    <source>
        <strain evidence="8">FB</strain>
    </source>
</reference>
<dbReference type="InterPro" id="IPR013525">
    <property type="entry name" value="ABC2_TM"/>
</dbReference>
<dbReference type="EMBL" id="LSRS01000003">
    <property type="protein sequence ID" value="KAF1085441.1"/>
    <property type="molecule type" value="Genomic_DNA"/>
</dbReference>
<dbReference type="InterPro" id="IPR051449">
    <property type="entry name" value="ABC-2_transporter_component"/>
</dbReference>
<dbReference type="GO" id="GO:0005886">
    <property type="term" value="C:plasma membrane"/>
    <property type="evidence" value="ECO:0007669"/>
    <property type="project" value="UniProtKB-SubCell"/>
</dbReference>
<comment type="subcellular location">
    <subcellularLocation>
        <location evidence="1">Cell membrane</location>
        <topology evidence="1">Multi-pass membrane protein</topology>
    </subcellularLocation>
</comment>
<dbReference type="OrthoDB" id="9788252at2"/>
<sequence length="384" mass="43460">MFKQCPAIMKRELFYMWRDKGLRNILLIGPLLGLFLFMGIYSHPRIDHITTAVVDLDQSEASRQVIAELRNTQDLEIACYPENFKQLEELVKRGEVMVGVVIPENYAKNIALQRQTRVAVVIDGANITYATNAASAVLTVTRNLGAQVGVKTLIARGIQPNQAKEAYQSIEFREEAWFNPTLNYAYFLVLALVLNIWQQCCMLASCMNIVGENGVRSWLQIKASGLSAFKLFCSKSIVHISVFMLLVLPVYYLAFVIFKLPLNCGIITFLLFTLIFAVSLHSLGTLISSFSSNAVDASRFGMVIALPSFVISGFTWPIAAMPQWFQPLAWVLPQTWFFQGINYFVLKNPGWEMMNRYFLVLGMMAVLCYSLSALFTHCFQARFR</sequence>
<keyword evidence="4 6" id="KW-1133">Transmembrane helix</keyword>
<gene>
    <name evidence="8" type="primary">ybhR_2</name>
    <name evidence="8" type="ORF">SPSYN_01582</name>
</gene>
<evidence type="ECO:0000256" key="3">
    <source>
        <dbReference type="ARBA" id="ARBA00022692"/>
    </source>
</evidence>
<accession>A0A9D2WR80</accession>
<feature type="transmembrane region" description="Helical" evidence="6">
    <location>
        <begin position="21"/>
        <end position="41"/>
    </location>
</feature>
<evidence type="ECO:0000313" key="9">
    <source>
        <dbReference type="Proteomes" id="UP000798488"/>
    </source>
</evidence>
<evidence type="ECO:0000256" key="4">
    <source>
        <dbReference type="ARBA" id="ARBA00022989"/>
    </source>
</evidence>
<feature type="transmembrane region" description="Helical" evidence="6">
    <location>
        <begin position="184"/>
        <end position="210"/>
    </location>
</feature>
<feature type="transmembrane region" description="Helical" evidence="6">
    <location>
        <begin position="231"/>
        <end position="254"/>
    </location>
</feature>
<dbReference type="RefSeq" id="WP_161821904.1">
    <property type="nucleotide sequence ID" value="NZ_LSRS01000003.1"/>
</dbReference>
<feature type="domain" description="ABC-2 type transporter transmembrane" evidence="7">
    <location>
        <begin position="25"/>
        <end position="374"/>
    </location>
</feature>
<organism evidence="8 9">
    <name type="scientific">Sporotomaculum syntrophicum</name>
    <dbReference type="NCBI Taxonomy" id="182264"/>
    <lineage>
        <taxon>Bacteria</taxon>
        <taxon>Bacillati</taxon>
        <taxon>Bacillota</taxon>
        <taxon>Clostridia</taxon>
        <taxon>Eubacteriales</taxon>
        <taxon>Desulfallaceae</taxon>
        <taxon>Sporotomaculum</taxon>
    </lineage>
</organism>
<dbReference type="AlphaFoldDB" id="A0A9D2WR80"/>
<feature type="transmembrane region" description="Helical" evidence="6">
    <location>
        <begin position="357"/>
        <end position="375"/>
    </location>
</feature>
<dbReference type="Proteomes" id="UP000798488">
    <property type="component" value="Unassembled WGS sequence"/>
</dbReference>
<dbReference type="Gene3D" id="3.40.1710.10">
    <property type="entry name" value="abc type-2 transporter like domain"/>
    <property type="match status" value="1"/>
</dbReference>
<dbReference type="PANTHER" id="PTHR30294:SF29">
    <property type="entry name" value="MULTIDRUG ABC TRANSPORTER PERMEASE YBHS-RELATED"/>
    <property type="match status" value="1"/>
</dbReference>
<name>A0A9D2WR80_9FIRM</name>
<feature type="transmembrane region" description="Helical" evidence="6">
    <location>
        <begin position="266"/>
        <end position="288"/>
    </location>
</feature>
<evidence type="ECO:0000256" key="1">
    <source>
        <dbReference type="ARBA" id="ARBA00004651"/>
    </source>
</evidence>